<feature type="region of interest" description="Disordered" evidence="1">
    <location>
        <begin position="347"/>
        <end position="436"/>
    </location>
</feature>
<evidence type="ECO:0000313" key="4">
    <source>
        <dbReference type="Proteomes" id="UP001215598"/>
    </source>
</evidence>
<feature type="compositionally biased region" description="Low complexity" evidence="1">
    <location>
        <begin position="46"/>
        <end position="61"/>
    </location>
</feature>
<dbReference type="InterPro" id="IPR046520">
    <property type="entry name" value="DUF6697"/>
</dbReference>
<feature type="compositionally biased region" description="Polar residues" evidence="1">
    <location>
        <begin position="62"/>
        <end position="74"/>
    </location>
</feature>
<dbReference type="EMBL" id="JARKIB010000020">
    <property type="protein sequence ID" value="KAJ7768206.1"/>
    <property type="molecule type" value="Genomic_DNA"/>
</dbReference>
<sequence>MEYVPQEAILVLDSEDEQELETPASTLTPVLVLEFEAEQEPETRASGSSPMSTPTPAPTRSLTDVTAQSTSSDAPENASVDRQGPPRTTAPVSRDAWAPAGKASTPQSDGTVAAKDEAIDVVIKAEGQVDRFVRLSLTKSEDNDFNIFNVDGFDLGPPIEVDDKFKRSFTRKVIGDAHGGGHIESFHHWKPKLGEASKTPFLTFKRSWNNALPTSAGLHGIGFCDLNDSPVKPHPLNLFVGEGRNDWRLVGTYNYSRYGEIAPHHISLLPGPLPEEWIEGMLSTRGGKSWIKNTNADLEAARQVESTHDGVLKAFQDGRLRIPFTILQCVGYPEDWFEELLYYEKHPKPPQSKSKRKRRGPTTADSPRMLRNGKGKMREEPVSDSSDASEASDELDAFADDQTCNDDSEYEGPRAIAPLPTRTSPRKSKARQSPEL</sequence>
<evidence type="ECO:0000313" key="3">
    <source>
        <dbReference type="EMBL" id="KAJ7768206.1"/>
    </source>
</evidence>
<accession>A0AAD7NP15</accession>
<dbReference type="Proteomes" id="UP001215598">
    <property type="component" value="Unassembled WGS sequence"/>
</dbReference>
<feature type="domain" description="DUF6697" evidence="2">
    <location>
        <begin position="169"/>
        <end position="341"/>
    </location>
</feature>
<keyword evidence="4" id="KW-1185">Reference proteome</keyword>
<proteinExistence type="predicted"/>
<reference evidence="3" key="1">
    <citation type="submission" date="2023-03" db="EMBL/GenBank/DDBJ databases">
        <title>Massive genome expansion in bonnet fungi (Mycena s.s.) driven by repeated elements and novel gene families across ecological guilds.</title>
        <authorList>
            <consortium name="Lawrence Berkeley National Laboratory"/>
            <person name="Harder C.B."/>
            <person name="Miyauchi S."/>
            <person name="Viragh M."/>
            <person name="Kuo A."/>
            <person name="Thoen E."/>
            <person name="Andreopoulos B."/>
            <person name="Lu D."/>
            <person name="Skrede I."/>
            <person name="Drula E."/>
            <person name="Henrissat B."/>
            <person name="Morin E."/>
            <person name="Kohler A."/>
            <person name="Barry K."/>
            <person name="LaButti K."/>
            <person name="Morin E."/>
            <person name="Salamov A."/>
            <person name="Lipzen A."/>
            <person name="Mereny Z."/>
            <person name="Hegedus B."/>
            <person name="Baldrian P."/>
            <person name="Stursova M."/>
            <person name="Weitz H."/>
            <person name="Taylor A."/>
            <person name="Grigoriev I.V."/>
            <person name="Nagy L.G."/>
            <person name="Martin F."/>
            <person name="Kauserud H."/>
        </authorList>
    </citation>
    <scope>NUCLEOTIDE SEQUENCE</scope>
    <source>
        <strain evidence="3">CBHHK182m</strain>
    </source>
</reference>
<organism evidence="3 4">
    <name type="scientific">Mycena metata</name>
    <dbReference type="NCBI Taxonomy" id="1033252"/>
    <lineage>
        <taxon>Eukaryota</taxon>
        <taxon>Fungi</taxon>
        <taxon>Dikarya</taxon>
        <taxon>Basidiomycota</taxon>
        <taxon>Agaricomycotina</taxon>
        <taxon>Agaricomycetes</taxon>
        <taxon>Agaricomycetidae</taxon>
        <taxon>Agaricales</taxon>
        <taxon>Marasmiineae</taxon>
        <taxon>Mycenaceae</taxon>
        <taxon>Mycena</taxon>
    </lineage>
</organism>
<gene>
    <name evidence="3" type="ORF">B0H16DRAFT_309962</name>
</gene>
<feature type="compositionally biased region" description="Acidic residues" evidence="1">
    <location>
        <begin position="390"/>
        <end position="410"/>
    </location>
</feature>
<dbReference type="AlphaFoldDB" id="A0AAD7NP15"/>
<protein>
    <recommendedName>
        <fullName evidence="2">DUF6697 domain-containing protein</fullName>
    </recommendedName>
</protein>
<name>A0AAD7NP15_9AGAR</name>
<evidence type="ECO:0000256" key="1">
    <source>
        <dbReference type="SAM" id="MobiDB-lite"/>
    </source>
</evidence>
<evidence type="ECO:0000259" key="2">
    <source>
        <dbReference type="Pfam" id="PF20411"/>
    </source>
</evidence>
<feature type="region of interest" description="Disordered" evidence="1">
    <location>
        <begin position="1"/>
        <end position="112"/>
    </location>
</feature>
<dbReference type="Pfam" id="PF20411">
    <property type="entry name" value="DUF6697"/>
    <property type="match status" value="1"/>
</dbReference>
<comment type="caution">
    <text evidence="3">The sequence shown here is derived from an EMBL/GenBank/DDBJ whole genome shotgun (WGS) entry which is preliminary data.</text>
</comment>